<evidence type="ECO:0000313" key="4">
    <source>
        <dbReference type="Proteomes" id="UP001430306"/>
    </source>
</evidence>
<protein>
    <submittedName>
        <fullName evidence="3">DUF3365 domain-containing protein</fullName>
    </submittedName>
</protein>
<feature type="signal peptide" evidence="1">
    <location>
        <begin position="1"/>
        <end position="30"/>
    </location>
</feature>
<organism evidence="3 4">
    <name type="scientific">Rhodopirellula halodulae</name>
    <dbReference type="NCBI Taxonomy" id="2894198"/>
    <lineage>
        <taxon>Bacteria</taxon>
        <taxon>Pseudomonadati</taxon>
        <taxon>Planctomycetota</taxon>
        <taxon>Planctomycetia</taxon>
        <taxon>Pirellulales</taxon>
        <taxon>Pirellulaceae</taxon>
        <taxon>Rhodopirellula</taxon>
    </lineage>
</organism>
<sequence>MNFSFKSHSWIGILGLLTIACTGCGGGANASATSAPDAEPGVPYKKFSDAVHAVMMADRTVYASKVVTRLKKQEAPVEPSEYWEEEEHTIPLPAQMFRMGSELVFENPEAGFTYALKSKWPLNEQNKPKSELEVTALDFLAENPTENFYGEEELGGKKYFVAAYSDKAVAEACWSCHNDHPNRGDDYPEFAKDDVMGGVIVRVPID</sequence>
<dbReference type="RefSeq" id="WP_230270325.1">
    <property type="nucleotide sequence ID" value="NZ_JAJKFW010000003.1"/>
</dbReference>
<evidence type="ECO:0000313" key="3">
    <source>
        <dbReference type="EMBL" id="MCC9640719.1"/>
    </source>
</evidence>
<keyword evidence="1" id="KW-0732">Signal</keyword>
<feature type="domain" description="Tll0287-like" evidence="2">
    <location>
        <begin position="49"/>
        <end position="204"/>
    </location>
</feature>
<evidence type="ECO:0000256" key="1">
    <source>
        <dbReference type="SAM" id="SignalP"/>
    </source>
</evidence>
<dbReference type="InterPro" id="IPR021796">
    <property type="entry name" value="Tll0287-like_dom"/>
</dbReference>
<proteinExistence type="predicted"/>
<feature type="chain" id="PRO_5047253040" evidence="1">
    <location>
        <begin position="31"/>
        <end position="206"/>
    </location>
</feature>
<dbReference type="Pfam" id="PF11845">
    <property type="entry name" value="Tll0287-like"/>
    <property type="match status" value="1"/>
</dbReference>
<name>A0ABS8NBD1_9BACT</name>
<reference evidence="3" key="1">
    <citation type="submission" date="2021-11" db="EMBL/GenBank/DDBJ databases">
        <title>Genome sequence.</title>
        <authorList>
            <person name="Sun Q."/>
        </authorList>
    </citation>
    <scope>NUCLEOTIDE SEQUENCE</scope>
    <source>
        <strain evidence="3">JC740</strain>
    </source>
</reference>
<dbReference type="PROSITE" id="PS51257">
    <property type="entry name" value="PROKAR_LIPOPROTEIN"/>
    <property type="match status" value="1"/>
</dbReference>
<evidence type="ECO:0000259" key="2">
    <source>
        <dbReference type="Pfam" id="PF11845"/>
    </source>
</evidence>
<gene>
    <name evidence="3" type="ORF">LOC71_00415</name>
</gene>
<comment type="caution">
    <text evidence="3">The sequence shown here is derived from an EMBL/GenBank/DDBJ whole genome shotgun (WGS) entry which is preliminary data.</text>
</comment>
<dbReference type="EMBL" id="JAJKFW010000003">
    <property type="protein sequence ID" value="MCC9640719.1"/>
    <property type="molecule type" value="Genomic_DNA"/>
</dbReference>
<accession>A0ABS8NBD1</accession>
<dbReference type="Proteomes" id="UP001430306">
    <property type="component" value="Unassembled WGS sequence"/>
</dbReference>
<keyword evidence="4" id="KW-1185">Reference proteome</keyword>